<feature type="chain" id="PRO_5002963052" evidence="1">
    <location>
        <begin position="20"/>
        <end position="77"/>
    </location>
</feature>
<name>C6C3B7_MUSP7</name>
<evidence type="ECO:0000313" key="3">
    <source>
        <dbReference type="Proteomes" id="UP000002734"/>
    </source>
</evidence>
<evidence type="ECO:0000256" key="1">
    <source>
        <dbReference type="SAM" id="SignalP"/>
    </source>
</evidence>
<protein>
    <submittedName>
        <fullName evidence="2">Uncharacterized protein</fullName>
    </submittedName>
</protein>
<feature type="signal peptide" evidence="1">
    <location>
        <begin position="1"/>
        <end position="19"/>
    </location>
</feature>
<organism evidence="2 3">
    <name type="scientific">Musicola paradisiaca (strain Ech703)</name>
    <name type="common">Dickeya paradisiaca</name>
    <name type="synonym">Dickeya dadantii</name>
    <dbReference type="NCBI Taxonomy" id="579405"/>
    <lineage>
        <taxon>Bacteria</taxon>
        <taxon>Pseudomonadati</taxon>
        <taxon>Pseudomonadota</taxon>
        <taxon>Gammaproteobacteria</taxon>
        <taxon>Enterobacterales</taxon>
        <taxon>Pectobacteriaceae</taxon>
        <taxon>Musicola</taxon>
    </lineage>
</organism>
<dbReference type="AlphaFoldDB" id="C6C3B7"/>
<accession>C6C3B7</accession>
<dbReference type="EMBL" id="CP001654">
    <property type="protein sequence ID" value="ACS87215.1"/>
    <property type="molecule type" value="Genomic_DNA"/>
</dbReference>
<dbReference type="KEGG" id="dda:Dd703_3455"/>
<keyword evidence="3" id="KW-1185">Reference proteome</keyword>
<dbReference type="Proteomes" id="UP000002734">
    <property type="component" value="Chromosome"/>
</dbReference>
<sequence length="77" mass="8033">MKLNMSLVFLSFAAADASAFQARIAPVEPNGAVILAQAENAFRYGHGVKTATPGLCDAVSVSGCNCPFCTQLRSLGR</sequence>
<dbReference type="RefSeq" id="WP_015855113.1">
    <property type="nucleotide sequence ID" value="NC_012880.1"/>
</dbReference>
<proteinExistence type="predicted"/>
<reference evidence="2" key="1">
    <citation type="submission" date="2009-06" db="EMBL/GenBank/DDBJ databases">
        <title>Complete sequence of Dickeya dadantii Ech703.</title>
        <authorList>
            <consortium name="US DOE Joint Genome Institute"/>
            <person name="Lucas S."/>
            <person name="Copeland A."/>
            <person name="Lapidus A."/>
            <person name="Glavina del Rio T."/>
            <person name="Dalin E."/>
            <person name="Tice H."/>
            <person name="Bruce D."/>
            <person name="Goodwin L."/>
            <person name="Pitluck S."/>
            <person name="Chertkov O."/>
            <person name="Brettin T."/>
            <person name="Detter J.C."/>
            <person name="Han C."/>
            <person name="Larimer F."/>
            <person name="Land M."/>
            <person name="Hauser L."/>
            <person name="Kyrpides N."/>
            <person name="Mikhailova N."/>
            <person name="Balakrishnan V."/>
            <person name="Glasner J."/>
            <person name="Perna N.T."/>
        </authorList>
    </citation>
    <scope>NUCLEOTIDE SEQUENCE [LARGE SCALE GENOMIC DNA]</scope>
    <source>
        <strain evidence="2">Ech703</strain>
    </source>
</reference>
<evidence type="ECO:0000313" key="2">
    <source>
        <dbReference type="EMBL" id="ACS87215.1"/>
    </source>
</evidence>
<dbReference type="HOGENOM" id="CLU_176159_0_0_6"/>
<gene>
    <name evidence="2" type="ordered locus">Dd703_3455</name>
</gene>
<keyword evidence="1" id="KW-0732">Signal</keyword>